<reference evidence="3 4" key="1">
    <citation type="journal article" date="2012" name="Genome Biol.">
        <title>Sequencing three crocodilian genomes to illuminate the evolution of archosaurs and amniotes.</title>
        <authorList>
            <person name="St John J.A."/>
            <person name="Braun E.L."/>
            <person name="Isberg S.R."/>
            <person name="Miles L.G."/>
            <person name="Chong A.Y."/>
            <person name="Gongora J."/>
            <person name="Dalzell P."/>
            <person name="Moran C."/>
            <person name="Bed'hom B."/>
            <person name="Abzhanov A."/>
            <person name="Burgess S.C."/>
            <person name="Cooksey A.M."/>
            <person name="Castoe T.A."/>
            <person name="Crawford N.G."/>
            <person name="Densmore L.D."/>
            <person name="Drew J.C."/>
            <person name="Edwards S.V."/>
            <person name="Faircloth B.C."/>
            <person name="Fujita M.K."/>
            <person name="Greenwold M.J."/>
            <person name="Hoffmann F.G."/>
            <person name="Howard J.M."/>
            <person name="Iguchi T."/>
            <person name="Janes D.E."/>
            <person name="Khan S.Y."/>
            <person name="Kohno S."/>
            <person name="de Koning A.J."/>
            <person name="Lance S.L."/>
            <person name="McCarthy F.M."/>
            <person name="McCormack J.E."/>
            <person name="Merchant M.E."/>
            <person name="Peterson D.G."/>
            <person name="Pollock D.D."/>
            <person name="Pourmand N."/>
            <person name="Raney B.J."/>
            <person name="Roessler K.A."/>
            <person name="Sanford J.R."/>
            <person name="Sawyer R.H."/>
            <person name="Schmidt C.J."/>
            <person name="Triplett E.W."/>
            <person name="Tuberville T.D."/>
            <person name="Venegas-Anaya M."/>
            <person name="Howard J.T."/>
            <person name="Jarvis E.D."/>
            <person name="Guillette L.J.Jr."/>
            <person name="Glenn T.C."/>
            <person name="Green R.E."/>
            <person name="Ray D.A."/>
        </authorList>
    </citation>
    <scope>NUCLEOTIDE SEQUENCE [LARGE SCALE GENOMIC DNA]</scope>
    <source>
        <strain evidence="3">KSC_2009_1</strain>
    </source>
</reference>
<feature type="region of interest" description="Disordered" evidence="2">
    <location>
        <begin position="1"/>
        <end position="37"/>
    </location>
</feature>
<comment type="caution">
    <text evidence="3">The sequence shown here is derived from an EMBL/GenBank/DDBJ whole genome shotgun (WGS) entry which is preliminary data.</text>
</comment>
<evidence type="ECO:0000313" key="4">
    <source>
        <dbReference type="Proteomes" id="UP000050525"/>
    </source>
</evidence>
<accession>A0A151N4W5</accession>
<feature type="coiled-coil region" evidence="1">
    <location>
        <begin position="556"/>
        <end position="830"/>
    </location>
</feature>
<feature type="compositionally biased region" description="Basic and acidic residues" evidence="2">
    <location>
        <begin position="509"/>
        <end position="524"/>
    </location>
</feature>
<feature type="region of interest" description="Disordered" evidence="2">
    <location>
        <begin position="1058"/>
        <end position="1089"/>
    </location>
</feature>
<feature type="compositionally biased region" description="Polar residues" evidence="2">
    <location>
        <begin position="176"/>
        <end position="188"/>
    </location>
</feature>
<evidence type="ECO:0000313" key="3">
    <source>
        <dbReference type="EMBL" id="KYO31838.1"/>
    </source>
</evidence>
<feature type="compositionally biased region" description="Polar residues" evidence="2">
    <location>
        <begin position="528"/>
        <end position="540"/>
    </location>
</feature>
<evidence type="ECO:0000256" key="2">
    <source>
        <dbReference type="SAM" id="MobiDB-lite"/>
    </source>
</evidence>
<proteinExistence type="predicted"/>
<keyword evidence="4" id="KW-1185">Reference proteome</keyword>
<feature type="coiled-coil region" evidence="1">
    <location>
        <begin position="886"/>
        <end position="950"/>
    </location>
</feature>
<keyword evidence="1" id="KW-0175">Coiled coil</keyword>
<feature type="region of interest" description="Disordered" evidence="2">
    <location>
        <begin position="167"/>
        <end position="188"/>
    </location>
</feature>
<evidence type="ECO:0000256" key="1">
    <source>
        <dbReference type="SAM" id="Coils"/>
    </source>
</evidence>
<dbReference type="AlphaFoldDB" id="A0A151N4W5"/>
<protein>
    <submittedName>
        <fullName evidence="3">Trichohyalin</fullName>
    </submittedName>
</protein>
<dbReference type="EMBL" id="AKHW03004053">
    <property type="protein sequence ID" value="KYO31838.1"/>
    <property type="molecule type" value="Genomic_DNA"/>
</dbReference>
<feature type="region of interest" description="Disordered" evidence="2">
    <location>
        <begin position="499"/>
        <end position="540"/>
    </location>
</feature>
<dbReference type="Proteomes" id="UP000050525">
    <property type="component" value="Unassembled WGS sequence"/>
</dbReference>
<gene>
    <name evidence="3" type="ORF">Y1Q_0022899</name>
</gene>
<name>A0A151N4W5_ALLMI</name>
<organism evidence="3 4">
    <name type="scientific">Alligator mississippiensis</name>
    <name type="common">American alligator</name>
    <dbReference type="NCBI Taxonomy" id="8496"/>
    <lineage>
        <taxon>Eukaryota</taxon>
        <taxon>Metazoa</taxon>
        <taxon>Chordata</taxon>
        <taxon>Craniata</taxon>
        <taxon>Vertebrata</taxon>
        <taxon>Euteleostomi</taxon>
        <taxon>Archelosauria</taxon>
        <taxon>Archosauria</taxon>
        <taxon>Crocodylia</taxon>
        <taxon>Alligatoridae</taxon>
        <taxon>Alligatorinae</taxon>
        <taxon>Alligator</taxon>
    </lineage>
</organism>
<sequence>MTDTELDNGSAALEDQREENAESNTEETKQQPSHSVTARAWEKDYCDYLLDSIDAQLSQLEWQGSGARVTCTSPEVEHTSLECSPDAPPVAEMKGCYGAKDIISLGEVGSSQKDEYSWRMRNLLGSEQTPENLSYQSDSNSICTEDFATTFEEGMVDPLVNFDEEVSRQDPRTDTEVTQQELVTPSRQSGKDIAYAVDSDGIEEVWASSELEHQPAERRACYPNPCPDLDTRVPKSCGLNLAPDSSSSVPNKDKHVAVPDYNSNTLHWPLGNSLGCLGSSNDEEEEEKECLQSNDSTHWRSSSLTRVSLSPSRAAASSWKQAKREICLDHKLHPGSAWARAAPTMEVLTANKVILEESITKLRQDLDAEEERLLQQKDQVKEANLSLSDILLQKQHTVQELESQRGALEKSQKEAQKLESHVKETQSKADEARVDLMLLKHKPDSCLWELPKREELSIRRWHHCATHGNQLGVFQDEVASVVPEWEQLKMHVHHLEGSLSPLNHQKLKQQGDRTRREELQEKQEAGLSEQNQSLSRQSQPQVVEQVVKSSALEKILFEKNLELQQLQEAVSALTLEKESQKSALESLKEEHERQLEEVHKEKELALAQQREDLQHQKQQELQEFAETLEQVKDTALQDQSSSFQKKVENLTRILEAQDAKLRQQQEAMRMQKEHTQQLLRELRAEAKEMVQNALLQGQSNWEAKEKEALRLQCETLEEQSHRVQADLQKALEKERRKGSALQTRILELQKQIQDLELLTCSLKQEKQVALEDLQTLLQEEKMEALQKLREELEQETIQERDQLRARLRQLEEKQCLLQAKQSEASFWEQEALSSAEWAEHSVAREIGLVCQHLQDLLPERARGQSASWMAHRSPSYLSPGHALQILGRLREEIQHYLRDLQQEIEAQKHTILQVQMEKKWELKQQQEQLLLEKEEALEALKEQLIQERIQEIATLQHSELKEAVGEKRLCKDSELWAIQGSWKDQVACKLTQRLEKELDVEMETHSCKDRRVGLQKAVERPDSEARHLSSVTEKPLSPAKARMVTEAWELGPCEKAADRECHQPLGQPGGPGQPTGRAGPHILRKEAFDDRSLLPIVPRHIQ</sequence>
<feature type="coiled-coil region" evidence="1">
    <location>
        <begin position="345"/>
        <end position="442"/>
    </location>
</feature>